<dbReference type="Proteomes" id="UP001375743">
    <property type="component" value="Unassembled WGS sequence"/>
</dbReference>
<keyword evidence="3" id="KW-1185">Reference proteome</keyword>
<dbReference type="Pfam" id="PF05762">
    <property type="entry name" value="VWA_CoxE"/>
    <property type="match status" value="1"/>
</dbReference>
<protein>
    <submittedName>
        <fullName evidence="2">VWA domain-containing protein</fullName>
    </submittedName>
</protein>
<evidence type="ECO:0000256" key="1">
    <source>
        <dbReference type="SAM" id="Coils"/>
    </source>
</evidence>
<dbReference type="EMBL" id="JBBLZC010000001">
    <property type="protein sequence ID" value="MEK0081942.1"/>
    <property type="molecule type" value="Genomic_DNA"/>
</dbReference>
<dbReference type="InterPro" id="IPR008912">
    <property type="entry name" value="Uncharacterised_CoxE"/>
</dbReference>
<name>A0ABU8XL80_9PROT</name>
<feature type="coiled-coil region" evidence="1">
    <location>
        <begin position="81"/>
        <end position="123"/>
    </location>
</feature>
<comment type="caution">
    <text evidence="2">The sequence shown here is derived from an EMBL/GenBank/DDBJ whole genome shotgun (WGS) entry which is preliminary data.</text>
</comment>
<evidence type="ECO:0000313" key="2">
    <source>
        <dbReference type="EMBL" id="MEK0081942.1"/>
    </source>
</evidence>
<evidence type="ECO:0000313" key="3">
    <source>
        <dbReference type="Proteomes" id="UP001375743"/>
    </source>
</evidence>
<accession>A0ABU8XL80</accession>
<proteinExistence type="predicted"/>
<sequence length="390" mass="45556">MLVDFFLKLRAYGLPVTLRELLDLLSALEARVIQGSIEDFYALARLCLVKDETHYDRFDLAFRDFFEGVQSLAEILGEIPYEWLRKEAERLLSEEEKARIESLGGFEELMRTLAQRLAEQEQRHQGGSRMIGTAGTSPFGAYGYNPEGVRIGQDRSRHRRAVKVWDERQFRNLADDVEVGTRNLKVALRKLRRFARTGAPEELDLEGTVAGTARNAGLLDLHLRPERRNAIKVLMFFDVGGSMDDHVRIVEELFSAARSEFKHLEYFYFHNCLYEWVWRDNRRRFDQRIPTVELLRTFGADYKVVFVGDATMSPYEITYAGGANEHWNEEPGAKWLTRVRETWRKCVWLNPQPEDWWEAHESIRIIRHLLEGRMYPLTLNGLDAAIRELR</sequence>
<reference evidence="2 3" key="1">
    <citation type="submission" date="2024-01" db="EMBL/GenBank/DDBJ databases">
        <title>Multi-omics insights into the function and evolution of sodium benzoate biodegradation pathways in Benzoatithermus flavus gen. nov., sp. nov. from hot spring.</title>
        <authorList>
            <person name="Hu C.-J."/>
            <person name="Li W.-J."/>
        </authorList>
    </citation>
    <scope>NUCLEOTIDE SEQUENCE [LARGE SCALE GENOMIC DNA]</scope>
    <source>
        <strain evidence="2 3">SYSU G07066</strain>
    </source>
</reference>
<dbReference type="PANTHER" id="PTHR39338:SF7">
    <property type="entry name" value="BLL6692 PROTEIN"/>
    <property type="match status" value="1"/>
</dbReference>
<dbReference type="RefSeq" id="WP_418157782.1">
    <property type="nucleotide sequence ID" value="NZ_JBBLZC010000001.1"/>
</dbReference>
<gene>
    <name evidence="2" type="ORF">U1T56_02170</name>
</gene>
<dbReference type="PANTHER" id="PTHR39338">
    <property type="entry name" value="BLL5662 PROTEIN-RELATED"/>
    <property type="match status" value="1"/>
</dbReference>
<organism evidence="2 3">
    <name type="scientific">Benzoatithermus flavus</name>
    <dbReference type="NCBI Taxonomy" id="3108223"/>
    <lineage>
        <taxon>Bacteria</taxon>
        <taxon>Pseudomonadati</taxon>
        <taxon>Pseudomonadota</taxon>
        <taxon>Alphaproteobacteria</taxon>
        <taxon>Geminicoccales</taxon>
        <taxon>Geminicoccaceae</taxon>
        <taxon>Benzoatithermus</taxon>
    </lineage>
</organism>
<keyword evidence="1" id="KW-0175">Coiled coil</keyword>